<dbReference type="InterPro" id="IPR013325">
    <property type="entry name" value="RNA_pol_sigma_r2"/>
</dbReference>
<evidence type="ECO:0000313" key="8">
    <source>
        <dbReference type="EMBL" id="MBB5966952.1"/>
    </source>
</evidence>
<evidence type="ECO:0000313" key="9">
    <source>
        <dbReference type="Proteomes" id="UP000562352"/>
    </source>
</evidence>
<name>A0A841D8I9_PLAVE</name>
<dbReference type="GO" id="GO:0016987">
    <property type="term" value="F:sigma factor activity"/>
    <property type="evidence" value="ECO:0007669"/>
    <property type="project" value="UniProtKB-KW"/>
</dbReference>
<organism evidence="8 9">
    <name type="scientific">Planomonospora venezuelensis</name>
    <dbReference type="NCBI Taxonomy" id="1999"/>
    <lineage>
        <taxon>Bacteria</taxon>
        <taxon>Bacillati</taxon>
        <taxon>Actinomycetota</taxon>
        <taxon>Actinomycetes</taxon>
        <taxon>Streptosporangiales</taxon>
        <taxon>Streptosporangiaceae</taxon>
        <taxon>Planomonospora</taxon>
    </lineage>
</organism>
<dbReference type="Proteomes" id="UP000562352">
    <property type="component" value="Unassembled WGS sequence"/>
</dbReference>
<evidence type="ECO:0000256" key="1">
    <source>
        <dbReference type="ARBA" id="ARBA00010641"/>
    </source>
</evidence>
<reference evidence="8 9" key="1">
    <citation type="submission" date="2020-08" db="EMBL/GenBank/DDBJ databases">
        <title>Genomic Encyclopedia of Type Strains, Phase III (KMG-III): the genomes of soil and plant-associated and newly described type strains.</title>
        <authorList>
            <person name="Whitman W."/>
        </authorList>
    </citation>
    <scope>NUCLEOTIDE SEQUENCE [LARGE SCALE GENOMIC DNA]</scope>
    <source>
        <strain evidence="8 9">CECT 3303</strain>
    </source>
</reference>
<dbReference type="InterPro" id="IPR013324">
    <property type="entry name" value="RNA_pol_sigma_r3/r4-like"/>
</dbReference>
<dbReference type="SUPFAM" id="SSF88659">
    <property type="entry name" value="Sigma3 and sigma4 domains of RNA polymerase sigma factors"/>
    <property type="match status" value="1"/>
</dbReference>
<dbReference type="Gene3D" id="1.10.10.10">
    <property type="entry name" value="Winged helix-like DNA-binding domain superfamily/Winged helix DNA-binding domain"/>
    <property type="match status" value="1"/>
</dbReference>
<dbReference type="Pfam" id="PF04542">
    <property type="entry name" value="Sigma70_r2"/>
    <property type="match status" value="1"/>
</dbReference>
<feature type="domain" description="DUF6596" evidence="7">
    <location>
        <begin position="172"/>
        <end position="272"/>
    </location>
</feature>
<evidence type="ECO:0000256" key="2">
    <source>
        <dbReference type="ARBA" id="ARBA00023015"/>
    </source>
</evidence>
<dbReference type="AlphaFoldDB" id="A0A841D8I9"/>
<dbReference type="InterPro" id="IPR007627">
    <property type="entry name" value="RNA_pol_sigma70_r2"/>
</dbReference>
<dbReference type="PANTHER" id="PTHR47756">
    <property type="entry name" value="BLL6612 PROTEIN-RELATED"/>
    <property type="match status" value="1"/>
</dbReference>
<evidence type="ECO:0000256" key="4">
    <source>
        <dbReference type="ARBA" id="ARBA00023163"/>
    </source>
</evidence>
<evidence type="ECO:0000256" key="3">
    <source>
        <dbReference type="ARBA" id="ARBA00023082"/>
    </source>
</evidence>
<dbReference type="PANTHER" id="PTHR47756:SF2">
    <property type="entry name" value="BLL6612 PROTEIN"/>
    <property type="match status" value="1"/>
</dbReference>
<keyword evidence="4" id="KW-0804">Transcription</keyword>
<accession>A0A841D8I9</accession>
<dbReference type="RefSeq" id="WP_184947577.1">
    <property type="nucleotide sequence ID" value="NZ_BAAAWZ010000004.1"/>
</dbReference>
<dbReference type="InterPro" id="IPR014284">
    <property type="entry name" value="RNA_pol_sigma-70_dom"/>
</dbReference>
<dbReference type="InterPro" id="IPR046531">
    <property type="entry name" value="DUF6596"/>
</dbReference>
<dbReference type="NCBIfam" id="TIGR02937">
    <property type="entry name" value="sigma70-ECF"/>
    <property type="match status" value="1"/>
</dbReference>
<dbReference type="GO" id="GO:0006352">
    <property type="term" value="P:DNA-templated transcription initiation"/>
    <property type="evidence" value="ECO:0007669"/>
    <property type="project" value="InterPro"/>
</dbReference>
<dbReference type="SUPFAM" id="SSF88946">
    <property type="entry name" value="Sigma2 domain of RNA polymerase sigma factors"/>
    <property type="match status" value="1"/>
</dbReference>
<keyword evidence="9" id="KW-1185">Reference proteome</keyword>
<dbReference type="Pfam" id="PF20239">
    <property type="entry name" value="DUF6596"/>
    <property type="match status" value="1"/>
</dbReference>
<dbReference type="InterPro" id="IPR036388">
    <property type="entry name" value="WH-like_DNA-bd_sf"/>
</dbReference>
<keyword evidence="2" id="KW-0805">Transcription regulation</keyword>
<comment type="similarity">
    <text evidence="1">Belongs to the sigma-70 factor family. ECF subfamily.</text>
</comment>
<comment type="caution">
    <text evidence="8">The sequence shown here is derived from an EMBL/GenBank/DDBJ whole genome shotgun (WGS) entry which is preliminary data.</text>
</comment>
<gene>
    <name evidence="8" type="ORF">FHS22_006254</name>
</gene>
<evidence type="ECO:0000259" key="5">
    <source>
        <dbReference type="Pfam" id="PF04542"/>
    </source>
</evidence>
<feature type="domain" description="RNA polymerase sigma factor 70 region 4 type 2" evidence="6">
    <location>
        <begin position="103"/>
        <end position="154"/>
    </location>
</feature>
<dbReference type="Pfam" id="PF08281">
    <property type="entry name" value="Sigma70_r4_2"/>
    <property type="match status" value="1"/>
</dbReference>
<dbReference type="InterPro" id="IPR013249">
    <property type="entry name" value="RNA_pol_sigma70_r4_t2"/>
</dbReference>
<proteinExistence type="inferred from homology"/>
<dbReference type="GO" id="GO:0003677">
    <property type="term" value="F:DNA binding"/>
    <property type="evidence" value="ECO:0007669"/>
    <property type="project" value="InterPro"/>
</dbReference>
<sequence>MSRSVTAVEQAYRRHWARLLALLTAELRDLDLAEESLQDAFAAAVTAWPPEPANPPAWLLTTARRRALDRLRRVAVAAGKLPLLIVDDRPEPSSIPDERLRLIFTCCHPALSADARVALTLRCVGGLTTREIARLFLVPEATMAARITRAKKKIAQAGIPYRVPAGPELAERRDGVLAVVYLVFTEGYAATGGDRLIREDLAAEAVALGRMLRELLPADPEVDGLLALMLLHHARRDARLGPSGELVRLPDQDRSRWHRGEIAEAVSLLESSRPQHTADPFPGPYLLQAAIAAEHATATRAADTDWSAIARLYGELERLTGSAVVRLNRAVAVAEADGPGAGLALLDGLDHELGRHHLLHAARAELLRRLGREREALDAYGRALEVVGTDPERAFLLSRRAELSVR</sequence>
<evidence type="ECO:0000259" key="6">
    <source>
        <dbReference type="Pfam" id="PF08281"/>
    </source>
</evidence>
<dbReference type="Gene3D" id="1.10.1740.10">
    <property type="match status" value="1"/>
</dbReference>
<protein>
    <submittedName>
        <fullName evidence="8">RNA polymerase sigma-70 factor (ECF subfamily)</fullName>
    </submittedName>
</protein>
<keyword evidence="3" id="KW-0731">Sigma factor</keyword>
<dbReference type="EMBL" id="JACHJJ010000028">
    <property type="protein sequence ID" value="MBB5966952.1"/>
    <property type="molecule type" value="Genomic_DNA"/>
</dbReference>
<feature type="domain" description="RNA polymerase sigma-70 region 2" evidence="5">
    <location>
        <begin position="12"/>
        <end position="73"/>
    </location>
</feature>
<evidence type="ECO:0000259" key="7">
    <source>
        <dbReference type="Pfam" id="PF20239"/>
    </source>
</evidence>